<gene>
    <name evidence="1" type="ORF">NDU88_001698</name>
</gene>
<keyword evidence="2" id="KW-1185">Reference proteome</keyword>
<dbReference type="EMBL" id="JANPWB010000002">
    <property type="protein sequence ID" value="KAJ1206291.1"/>
    <property type="molecule type" value="Genomic_DNA"/>
</dbReference>
<evidence type="ECO:0000313" key="1">
    <source>
        <dbReference type="EMBL" id="KAJ1206291.1"/>
    </source>
</evidence>
<reference evidence="1" key="1">
    <citation type="journal article" date="2022" name="bioRxiv">
        <title>Sequencing and chromosome-scale assembly of the giantPleurodeles waltlgenome.</title>
        <authorList>
            <person name="Brown T."/>
            <person name="Elewa A."/>
            <person name="Iarovenko S."/>
            <person name="Subramanian E."/>
            <person name="Araus A.J."/>
            <person name="Petzold A."/>
            <person name="Susuki M."/>
            <person name="Suzuki K.-i.T."/>
            <person name="Hayashi T."/>
            <person name="Toyoda A."/>
            <person name="Oliveira C."/>
            <person name="Osipova E."/>
            <person name="Leigh N.D."/>
            <person name="Simon A."/>
            <person name="Yun M.H."/>
        </authorList>
    </citation>
    <scope>NUCLEOTIDE SEQUENCE</scope>
    <source>
        <strain evidence="1">20211129_DDA</strain>
        <tissue evidence="1">Liver</tissue>
    </source>
</reference>
<name>A0AAV7W0S0_PLEWA</name>
<dbReference type="Proteomes" id="UP001066276">
    <property type="component" value="Chromosome 1_2"/>
</dbReference>
<proteinExistence type="predicted"/>
<organism evidence="1 2">
    <name type="scientific">Pleurodeles waltl</name>
    <name type="common">Iberian ribbed newt</name>
    <dbReference type="NCBI Taxonomy" id="8319"/>
    <lineage>
        <taxon>Eukaryota</taxon>
        <taxon>Metazoa</taxon>
        <taxon>Chordata</taxon>
        <taxon>Craniata</taxon>
        <taxon>Vertebrata</taxon>
        <taxon>Euteleostomi</taxon>
        <taxon>Amphibia</taxon>
        <taxon>Batrachia</taxon>
        <taxon>Caudata</taxon>
        <taxon>Salamandroidea</taxon>
        <taxon>Salamandridae</taxon>
        <taxon>Pleurodelinae</taxon>
        <taxon>Pleurodeles</taxon>
    </lineage>
</organism>
<accession>A0AAV7W0S0</accession>
<evidence type="ECO:0000313" key="2">
    <source>
        <dbReference type="Proteomes" id="UP001066276"/>
    </source>
</evidence>
<protein>
    <submittedName>
        <fullName evidence="1">Uncharacterized protein</fullName>
    </submittedName>
</protein>
<sequence>MEGQPGEREEDEEVAARPVHSRLLSGVFYEGFREKEAERSYKTLHVNSLCLSESCVTNLEEKSFILPEGRSKQLVV</sequence>
<dbReference type="AlphaFoldDB" id="A0AAV7W0S0"/>
<comment type="caution">
    <text evidence="1">The sequence shown here is derived from an EMBL/GenBank/DDBJ whole genome shotgun (WGS) entry which is preliminary data.</text>
</comment>